<keyword evidence="2" id="KW-1185">Reference proteome</keyword>
<reference evidence="1 2" key="1">
    <citation type="journal article" date="2023" name="Nucleic Acids Res.">
        <title>The hologenome of Daphnia magna reveals possible DNA methylation and microbiome-mediated evolution of the host genome.</title>
        <authorList>
            <person name="Chaturvedi A."/>
            <person name="Li X."/>
            <person name="Dhandapani V."/>
            <person name="Marshall H."/>
            <person name="Kissane S."/>
            <person name="Cuenca-Cambronero M."/>
            <person name="Asole G."/>
            <person name="Calvet F."/>
            <person name="Ruiz-Romero M."/>
            <person name="Marangio P."/>
            <person name="Guigo R."/>
            <person name="Rago D."/>
            <person name="Mirbahai L."/>
            <person name="Eastwood N."/>
            <person name="Colbourne J.K."/>
            <person name="Zhou J."/>
            <person name="Mallon E."/>
            <person name="Orsini L."/>
        </authorList>
    </citation>
    <scope>NUCLEOTIDE SEQUENCE [LARGE SCALE GENOMIC DNA]</scope>
    <source>
        <strain evidence="1">LRV0_1</strain>
    </source>
</reference>
<dbReference type="Proteomes" id="UP001234178">
    <property type="component" value="Unassembled WGS sequence"/>
</dbReference>
<name>A0ABR0A5I4_9CRUS</name>
<proteinExistence type="predicted"/>
<evidence type="ECO:0000313" key="2">
    <source>
        <dbReference type="Proteomes" id="UP001234178"/>
    </source>
</evidence>
<protein>
    <submittedName>
        <fullName evidence="1">Uncharacterized protein</fullName>
    </submittedName>
</protein>
<sequence length="90" mass="10450">MNTPLRQPPHDRGREPKCELVYEVRWLFKKRSVMMNGNFNAIFYLNVTGNQPSFPRRWRICTEKVTPNVYQTLLSGCIYGLHQSASSGNC</sequence>
<evidence type="ECO:0000313" key="1">
    <source>
        <dbReference type="EMBL" id="KAK4020402.1"/>
    </source>
</evidence>
<comment type="caution">
    <text evidence="1">The sequence shown here is derived from an EMBL/GenBank/DDBJ whole genome shotgun (WGS) entry which is preliminary data.</text>
</comment>
<organism evidence="1 2">
    <name type="scientific">Daphnia magna</name>
    <dbReference type="NCBI Taxonomy" id="35525"/>
    <lineage>
        <taxon>Eukaryota</taxon>
        <taxon>Metazoa</taxon>
        <taxon>Ecdysozoa</taxon>
        <taxon>Arthropoda</taxon>
        <taxon>Crustacea</taxon>
        <taxon>Branchiopoda</taxon>
        <taxon>Diplostraca</taxon>
        <taxon>Cladocera</taxon>
        <taxon>Anomopoda</taxon>
        <taxon>Daphniidae</taxon>
        <taxon>Daphnia</taxon>
    </lineage>
</organism>
<dbReference type="EMBL" id="JAOYFB010000036">
    <property type="protein sequence ID" value="KAK4020402.1"/>
    <property type="molecule type" value="Genomic_DNA"/>
</dbReference>
<accession>A0ABR0A5I4</accession>
<gene>
    <name evidence="1" type="ORF">OUZ56_002384</name>
</gene>